<evidence type="ECO:0000313" key="3">
    <source>
        <dbReference type="Proteomes" id="UP000243459"/>
    </source>
</evidence>
<dbReference type="Proteomes" id="UP000243459">
    <property type="component" value="Chromosome 2"/>
</dbReference>
<sequence length="102" mass="11782">MWMNPVANIYNTRRKRLHHKKHVAVGTHSWDPLPEDRDADSNETADEDGEDCGDLEDESLVLVAKEQSQSARDLERRRKKKRMVKGLEFCVEANSNEVIVHV</sequence>
<evidence type="ECO:0000313" key="2">
    <source>
        <dbReference type="EMBL" id="ONK77111.1"/>
    </source>
</evidence>
<gene>
    <name evidence="2" type="ORF">A4U43_C02F3210</name>
</gene>
<evidence type="ECO:0000256" key="1">
    <source>
        <dbReference type="SAM" id="MobiDB-lite"/>
    </source>
</evidence>
<name>A0A5P1FKB1_ASPOF</name>
<dbReference type="Gramene" id="ONK77111">
    <property type="protein sequence ID" value="ONK77111"/>
    <property type="gene ID" value="A4U43_C02F3210"/>
</dbReference>
<protein>
    <submittedName>
        <fullName evidence="2">Uncharacterized protein</fullName>
    </submittedName>
</protein>
<dbReference type="EMBL" id="CM007382">
    <property type="protein sequence ID" value="ONK77111.1"/>
    <property type="molecule type" value="Genomic_DNA"/>
</dbReference>
<reference evidence="3" key="1">
    <citation type="journal article" date="2017" name="Nat. Commun.">
        <title>The asparagus genome sheds light on the origin and evolution of a young Y chromosome.</title>
        <authorList>
            <person name="Harkess A."/>
            <person name="Zhou J."/>
            <person name="Xu C."/>
            <person name="Bowers J.E."/>
            <person name="Van der Hulst R."/>
            <person name="Ayyampalayam S."/>
            <person name="Mercati F."/>
            <person name="Riccardi P."/>
            <person name="McKain M.R."/>
            <person name="Kakrana A."/>
            <person name="Tang H."/>
            <person name="Ray J."/>
            <person name="Groenendijk J."/>
            <person name="Arikit S."/>
            <person name="Mathioni S.M."/>
            <person name="Nakano M."/>
            <person name="Shan H."/>
            <person name="Telgmann-Rauber A."/>
            <person name="Kanno A."/>
            <person name="Yue Z."/>
            <person name="Chen H."/>
            <person name="Li W."/>
            <person name="Chen Y."/>
            <person name="Xu X."/>
            <person name="Zhang Y."/>
            <person name="Luo S."/>
            <person name="Chen H."/>
            <person name="Gao J."/>
            <person name="Mao Z."/>
            <person name="Pires J.C."/>
            <person name="Luo M."/>
            <person name="Kudrna D."/>
            <person name="Wing R.A."/>
            <person name="Meyers B.C."/>
            <person name="Yi K."/>
            <person name="Kong H."/>
            <person name="Lavrijsen P."/>
            <person name="Sunseri F."/>
            <person name="Falavigna A."/>
            <person name="Ye Y."/>
            <person name="Leebens-Mack J.H."/>
            <person name="Chen G."/>
        </authorList>
    </citation>
    <scope>NUCLEOTIDE SEQUENCE [LARGE SCALE GENOMIC DNA]</scope>
    <source>
        <strain evidence="3">cv. DH0086</strain>
    </source>
</reference>
<accession>A0A5P1FKB1</accession>
<feature type="region of interest" description="Disordered" evidence="1">
    <location>
        <begin position="25"/>
        <end position="55"/>
    </location>
</feature>
<organism evidence="2 3">
    <name type="scientific">Asparagus officinalis</name>
    <name type="common">Garden asparagus</name>
    <dbReference type="NCBI Taxonomy" id="4686"/>
    <lineage>
        <taxon>Eukaryota</taxon>
        <taxon>Viridiplantae</taxon>
        <taxon>Streptophyta</taxon>
        <taxon>Embryophyta</taxon>
        <taxon>Tracheophyta</taxon>
        <taxon>Spermatophyta</taxon>
        <taxon>Magnoliopsida</taxon>
        <taxon>Liliopsida</taxon>
        <taxon>Asparagales</taxon>
        <taxon>Asparagaceae</taxon>
        <taxon>Asparagoideae</taxon>
        <taxon>Asparagus</taxon>
    </lineage>
</organism>
<proteinExistence type="predicted"/>
<keyword evidence="3" id="KW-1185">Reference proteome</keyword>
<dbReference type="AlphaFoldDB" id="A0A5P1FKB1"/>
<feature type="compositionally biased region" description="Acidic residues" evidence="1">
    <location>
        <begin position="41"/>
        <end position="55"/>
    </location>
</feature>